<sequence>MIKKPLEGKKTKKGSVVRPSESADEEEEKPLLADLPGGVGCEELEGERSKKKLLLSEKIDFSHTYQRRHTRYDSLECSSSKGSLIGKQQLPPAAAQGCSL</sequence>
<keyword evidence="3" id="KW-1185">Reference proteome</keyword>
<dbReference type="AlphaFoldDB" id="A0A4Z2GP78"/>
<evidence type="ECO:0000313" key="2">
    <source>
        <dbReference type="EMBL" id="TNN54955.1"/>
    </source>
</evidence>
<accession>A0A4Z2GP78</accession>
<evidence type="ECO:0000313" key="3">
    <source>
        <dbReference type="Proteomes" id="UP000314294"/>
    </source>
</evidence>
<name>A0A4Z2GP78_9TELE</name>
<dbReference type="Proteomes" id="UP000314294">
    <property type="component" value="Unassembled WGS sequence"/>
</dbReference>
<reference evidence="2 3" key="1">
    <citation type="submission" date="2019-03" db="EMBL/GenBank/DDBJ databases">
        <title>First draft genome of Liparis tanakae, snailfish: a comprehensive survey of snailfish specific genes.</title>
        <authorList>
            <person name="Kim W."/>
            <person name="Song I."/>
            <person name="Jeong J.-H."/>
            <person name="Kim D."/>
            <person name="Kim S."/>
            <person name="Ryu S."/>
            <person name="Song J.Y."/>
            <person name="Lee S.K."/>
        </authorList>
    </citation>
    <scope>NUCLEOTIDE SEQUENCE [LARGE SCALE GENOMIC DNA]</scope>
    <source>
        <tissue evidence="2">Muscle</tissue>
    </source>
</reference>
<gene>
    <name evidence="2" type="ORF">EYF80_034823</name>
</gene>
<protein>
    <submittedName>
        <fullName evidence="2">Uncharacterized protein</fullName>
    </submittedName>
</protein>
<feature type="region of interest" description="Disordered" evidence="1">
    <location>
        <begin position="80"/>
        <end position="100"/>
    </location>
</feature>
<feature type="region of interest" description="Disordered" evidence="1">
    <location>
        <begin position="1"/>
        <end position="39"/>
    </location>
</feature>
<dbReference type="EMBL" id="SRLO01000470">
    <property type="protein sequence ID" value="TNN54955.1"/>
    <property type="molecule type" value="Genomic_DNA"/>
</dbReference>
<evidence type="ECO:0000256" key="1">
    <source>
        <dbReference type="SAM" id="MobiDB-lite"/>
    </source>
</evidence>
<proteinExistence type="predicted"/>
<organism evidence="2 3">
    <name type="scientific">Liparis tanakae</name>
    <name type="common">Tanaka's snailfish</name>
    <dbReference type="NCBI Taxonomy" id="230148"/>
    <lineage>
        <taxon>Eukaryota</taxon>
        <taxon>Metazoa</taxon>
        <taxon>Chordata</taxon>
        <taxon>Craniata</taxon>
        <taxon>Vertebrata</taxon>
        <taxon>Euteleostomi</taxon>
        <taxon>Actinopterygii</taxon>
        <taxon>Neopterygii</taxon>
        <taxon>Teleostei</taxon>
        <taxon>Neoteleostei</taxon>
        <taxon>Acanthomorphata</taxon>
        <taxon>Eupercaria</taxon>
        <taxon>Perciformes</taxon>
        <taxon>Cottioidei</taxon>
        <taxon>Cottales</taxon>
        <taxon>Liparidae</taxon>
        <taxon>Liparis</taxon>
    </lineage>
</organism>
<comment type="caution">
    <text evidence="2">The sequence shown here is derived from an EMBL/GenBank/DDBJ whole genome shotgun (WGS) entry which is preliminary data.</text>
</comment>